<dbReference type="EMBL" id="FNRV01000001">
    <property type="protein sequence ID" value="SED33320.1"/>
    <property type="molecule type" value="Genomic_DNA"/>
</dbReference>
<dbReference type="RefSeq" id="WP_090467955.1">
    <property type="nucleotide sequence ID" value="NZ_FNRV01000001.1"/>
</dbReference>
<evidence type="ECO:0000313" key="1">
    <source>
        <dbReference type="EMBL" id="SED33320.1"/>
    </source>
</evidence>
<accession>A0ABY0YCF4</accession>
<sequence>MSEMRVVPGIEITPAKMIANALPDMDYPAYNPATAYKIGDKVTIDRLNYEAVVANTNRHPVTDAVSPSAWVSLGWVNKYRMFNKNIGNTWKIGTFTSNPESIDLTIRPGQRINAIGLVGVYASSVRIIMTVPGVPDPVYDKTFSMSRKAGGSWYQYYFGQFVTKDNLAEFDLPPFSNADIRVIVSAPGGIARVGMMVLGWAKTIGTAVYGTSLGRKKYSTVREEFDGSMTITGRGRRRSIDFQVVIGGDQISSAQRSLDALDDAPALYVGASELDYTVIVGIFEDFDIGLPTYNRGEYTLKVRSLM</sequence>
<evidence type="ECO:0000313" key="2">
    <source>
        <dbReference type="Proteomes" id="UP000199665"/>
    </source>
</evidence>
<reference evidence="1 2" key="1">
    <citation type="submission" date="2016-10" db="EMBL/GenBank/DDBJ databases">
        <authorList>
            <person name="Varghese N."/>
            <person name="Submissions S."/>
        </authorList>
    </citation>
    <scope>NUCLEOTIDE SEQUENCE [LARGE SCALE GENOMIC DNA]</scope>
    <source>
        <strain evidence="1 2">DSM 18327</strain>
    </source>
</reference>
<comment type="caution">
    <text evidence="1">The sequence shown here is derived from an EMBL/GenBank/DDBJ whole genome shotgun (WGS) entry which is preliminary data.</text>
</comment>
<gene>
    <name evidence="1" type="ORF">SAMN05216205_4937</name>
</gene>
<dbReference type="Proteomes" id="UP000199665">
    <property type="component" value="Unassembled WGS sequence"/>
</dbReference>
<dbReference type="Gene3D" id="2.10.10.20">
    <property type="entry name" value="Carbohydrate-binding module superfamily 5/12"/>
    <property type="match status" value="1"/>
</dbReference>
<keyword evidence="2" id="KW-1185">Reference proteome</keyword>
<protein>
    <submittedName>
        <fullName evidence="1">Carbohydrate binding domain-containing protein</fullName>
    </submittedName>
</protein>
<name>A0ABY0YCF4_9PSED</name>
<proteinExistence type="predicted"/>
<organism evidence="1 2">
    <name type="scientific">Pseudomonas mohnii</name>
    <dbReference type="NCBI Taxonomy" id="395600"/>
    <lineage>
        <taxon>Bacteria</taxon>
        <taxon>Pseudomonadati</taxon>
        <taxon>Pseudomonadota</taxon>
        <taxon>Gammaproteobacteria</taxon>
        <taxon>Pseudomonadales</taxon>
        <taxon>Pseudomonadaceae</taxon>
        <taxon>Pseudomonas</taxon>
    </lineage>
</organism>